<dbReference type="GO" id="GO:0005635">
    <property type="term" value="C:nuclear envelope"/>
    <property type="evidence" value="ECO:0007669"/>
    <property type="project" value="EnsemblPlants"/>
</dbReference>
<organism evidence="3 4">
    <name type="scientific">Kalanchoe fedtschenkoi</name>
    <name type="common">Lavender scallops</name>
    <name type="synonym">South American air plant</name>
    <dbReference type="NCBI Taxonomy" id="63787"/>
    <lineage>
        <taxon>Eukaryota</taxon>
        <taxon>Viridiplantae</taxon>
        <taxon>Streptophyta</taxon>
        <taxon>Embryophyta</taxon>
        <taxon>Tracheophyta</taxon>
        <taxon>Spermatophyta</taxon>
        <taxon>Magnoliopsida</taxon>
        <taxon>eudicotyledons</taxon>
        <taxon>Gunneridae</taxon>
        <taxon>Pentapetalae</taxon>
        <taxon>Saxifragales</taxon>
        <taxon>Crassulaceae</taxon>
        <taxon>Kalanchoe</taxon>
    </lineage>
</organism>
<feature type="compositionally biased region" description="Polar residues" evidence="1">
    <location>
        <begin position="1"/>
        <end position="12"/>
    </location>
</feature>
<evidence type="ECO:0000313" key="4">
    <source>
        <dbReference type="Proteomes" id="UP000594263"/>
    </source>
</evidence>
<evidence type="ECO:0000256" key="1">
    <source>
        <dbReference type="SAM" id="MobiDB-lite"/>
    </source>
</evidence>
<evidence type="ECO:0000313" key="3">
    <source>
        <dbReference type="EnsemblPlants" id="Kaladp0026s0132.1.v1.1"/>
    </source>
</evidence>
<feature type="compositionally biased region" description="Polar residues" evidence="1">
    <location>
        <begin position="218"/>
        <end position="234"/>
    </location>
</feature>
<dbReference type="GO" id="GO:0005783">
    <property type="term" value="C:endoplasmic reticulum"/>
    <property type="evidence" value="ECO:0007669"/>
    <property type="project" value="EnsemblPlants"/>
</dbReference>
<dbReference type="OMA" id="YWEVLCS"/>
<dbReference type="GO" id="GO:0010150">
    <property type="term" value="P:leaf senescence"/>
    <property type="evidence" value="ECO:0007669"/>
    <property type="project" value="EnsemblPlants"/>
</dbReference>
<dbReference type="GO" id="GO:1900056">
    <property type="term" value="P:negative regulation of leaf senescence"/>
    <property type="evidence" value="ECO:0007669"/>
    <property type="project" value="EnsemblPlants"/>
</dbReference>
<proteinExistence type="predicted"/>
<feature type="region of interest" description="Disordered" evidence="1">
    <location>
        <begin position="1"/>
        <end position="65"/>
    </location>
</feature>
<dbReference type="Proteomes" id="UP000594263">
    <property type="component" value="Unplaced"/>
</dbReference>
<dbReference type="PANTHER" id="PTHR35322:SF2">
    <property type="entry name" value="PROTEIN CPR-5"/>
    <property type="match status" value="1"/>
</dbReference>
<dbReference type="GO" id="GO:0010090">
    <property type="term" value="P:trichome morphogenesis"/>
    <property type="evidence" value="ECO:0007669"/>
    <property type="project" value="EnsemblPlants"/>
</dbReference>
<protein>
    <recommendedName>
        <fullName evidence="5">Protein CPR-5</fullName>
    </recommendedName>
</protein>
<accession>A0A7N0ZSQ5</accession>
<dbReference type="InterPro" id="IPR044708">
    <property type="entry name" value="CPR5"/>
</dbReference>
<dbReference type="EnsemblPlants" id="Kaladp0026s0132.1.v1.1">
    <property type="protein sequence ID" value="Kaladp0026s0132.1.v1.1"/>
    <property type="gene ID" value="Kaladp0026s0132.v1.1"/>
</dbReference>
<keyword evidence="4" id="KW-1185">Reference proteome</keyword>
<feature type="region of interest" description="Disordered" evidence="1">
    <location>
        <begin position="209"/>
        <end position="253"/>
    </location>
</feature>
<keyword evidence="2" id="KW-0472">Membrane</keyword>
<keyword evidence="2" id="KW-1133">Transmembrane helix</keyword>
<name>A0A7N0ZSQ5_KALFE</name>
<sequence>MEIEASSSSSFFQPCGTPSKLQPTLPPLITPLTGTNGFSADSDLRDRYANSNSESVDDRGAGERKRSFLKMRKRMKVLANGVHLPTTSASSVMRVRGMGVRRSPRNELGSNSRRASEVEALALPLGMSIAAVFAQVLDKREEADESEYIDDLSEVCVSAVKEALRNVFGDKHDCFVGNFEKSFRSTLRTIRLINGSSVTKGRHYQSREKMLGARDTSETGPTSCDSVTTRITQQRSKEDHEYETVHSSDESEDLRNITRDMRNVKLDLDQNIRQDLICIGPTRTSSAIDSSVVSTFKKSVVEQTRANDLKAYEISLLMEKLKLKETKLALDSESNYLDRFKLSMGLSRASFKAEKFKTQLEDTRHAELLRSCIDCLVGSLLITSGSLVYGAYVHSYKRISEATASCASSTTSKSGWKSWLVPEAFDTFRSGFQMVSCQVQVLSRMLFGVLMILAITYLLLQRSAAPHQSMPITFILLILGIACGFSGKLCVDTLGGDGYIWLLYWEAMCVIHFFANVFTSSLFTLLYGPITFNLRIRNSTVFSYLSRRVIFYAITLFILPLTCGLIPFASTDEWKDHFLSLAIIS</sequence>
<dbReference type="GO" id="GO:0016607">
    <property type="term" value="C:nuclear speck"/>
    <property type="evidence" value="ECO:0007669"/>
    <property type="project" value="EnsemblPlants"/>
</dbReference>
<feature type="compositionally biased region" description="Basic and acidic residues" evidence="1">
    <location>
        <begin position="56"/>
        <end position="65"/>
    </location>
</feature>
<evidence type="ECO:0000256" key="2">
    <source>
        <dbReference type="SAM" id="Phobius"/>
    </source>
</evidence>
<reference evidence="3" key="1">
    <citation type="submission" date="2021-01" db="UniProtKB">
        <authorList>
            <consortium name="EnsemblPlants"/>
        </authorList>
    </citation>
    <scope>IDENTIFICATION</scope>
</reference>
<dbReference type="EnsemblPlants" id="Kaladp0026s0132.2.v1.1">
    <property type="protein sequence ID" value="Kaladp0026s0132.2.v1.1"/>
    <property type="gene ID" value="Kaladp0026s0132.v1.1"/>
</dbReference>
<feature type="transmembrane region" description="Helical" evidence="2">
    <location>
        <begin position="472"/>
        <end position="491"/>
    </location>
</feature>
<feature type="transmembrane region" description="Helical" evidence="2">
    <location>
        <begin position="549"/>
        <end position="569"/>
    </location>
</feature>
<feature type="transmembrane region" description="Helical" evidence="2">
    <location>
        <begin position="503"/>
        <end position="528"/>
    </location>
</feature>
<keyword evidence="2" id="KW-0812">Transmembrane</keyword>
<dbReference type="Gramene" id="Kaladp0026s0132.2.v1.1">
    <property type="protein sequence ID" value="Kaladp0026s0132.2.v1.1"/>
    <property type="gene ID" value="Kaladp0026s0132.v1.1"/>
</dbReference>
<dbReference type="GO" id="GO:0009723">
    <property type="term" value="P:response to ethylene"/>
    <property type="evidence" value="ECO:0007669"/>
    <property type="project" value="EnsemblPlants"/>
</dbReference>
<dbReference type="GO" id="GO:0009627">
    <property type="term" value="P:systemic acquired resistance"/>
    <property type="evidence" value="ECO:0007669"/>
    <property type="project" value="EnsemblPlants"/>
</dbReference>
<dbReference type="GO" id="GO:0048573">
    <property type="term" value="P:photoperiodism, flowering"/>
    <property type="evidence" value="ECO:0007669"/>
    <property type="project" value="EnsemblPlants"/>
</dbReference>
<feature type="transmembrane region" description="Helical" evidence="2">
    <location>
        <begin position="441"/>
        <end position="460"/>
    </location>
</feature>
<dbReference type="PANTHER" id="PTHR35322">
    <property type="entry name" value="PROTEIN CPR-5"/>
    <property type="match status" value="1"/>
</dbReference>
<dbReference type="GO" id="GO:0003729">
    <property type="term" value="F:mRNA binding"/>
    <property type="evidence" value="ECO:0007669"/>
    <property type="project" value="EnsemblPlants"/>
</dbReference>
<dbReference type="AlphaFoldDB" id="A0A7N0ZSQ5"/>
<dbReference type="Gramene" id="Kaladp0026s0132.1.v1.1">
    <property type="protein sequence ID" value="Kaladp0026s0132.1.v1.1"/>
    <property type="gene ID" value="Kaladp0026s0132.v1.1"/>
</dbReference>
<evidence type="ECO:0008006" key="5">
    <source>
        <dbReference type="Google" id="ProtNLM"/>
    </source>
</evidence>
<feature type="compositionally biased region" description="Basic and acidic residues" evidence="1">
    <location>
        <begin position="235"/>
        <end position="253"/>
    </location>
</feature>